<reference evidence="4" key="1">
    <citation type="journal article" date="2019" name="Int. J. Syst. Evol. Microbiol.">
        <title>The Global Catalogue of Microorganisms (GCM) 10K type strain sequencing project: providing services to taxonomists for standard genome sequencing and annotation.</title>
        <authorList>
            <consortium name="The Broad Institute Genomics Platform"/>
            <consortium name="The Broad Institute Genome Sequencing Center for Infectious Disease"/>
            <person name="Wu L."/>
            <person name="Ma J."/>
        </authorList>
    </citation>
    <scope>NUCLEOTIDE SEQUENCE [LARGE SCALE GENOMIC DNA]</scope>
    <source>
        <strain evidence="4">KCTC 32465</strain>
    </source>
</reference>
<dbReference type="InterPro" id="IPR023582">
    <property type="entry name" value="Impact"/>
</dbReference>
<dbReference type="InterPro" id="IPR001498">
    <property type="entry name" value="Impact_N"/>
</dbReference>
<dbReference type="InterPro" id="IPR020569">
    <property type="entry name" value="UPF0029_Impact_CS"/>
</dbReference>
<dbReference type="InterPro" id="IPR020568">
    <property type="entry name" value="Ribosomal_Su5_D2-typ_SF"/>
</dbReference>
<dbReference type="InterPro" id="IPR036956">
    <property type="entry name" value="Impact_N_sf"/>
</dbReference>
<sequence>MADKRGTDRQLVKPRKNRQTIPMLQIENVVSDKGSKYAVSGGAVASRDDALVFIKTLKRKKKYAKATHNTWAMIQSDGTQIKNDDGESGAGAIILRMLERDGVFDHIIVVTRWYGGTHLGGDRFRHVQTCVRACLDALK</sequence>
<dbReference type="Proteomes" id="UP000634455">
    <property type="component" value="Unassembled WGS sequence"/>
</dbReference>
<gene>
    <name evidence="3" type="ORF">GCM10008927_15070</name>
</gene>
<proteinExistence type="inferred from homology"/>
<comment type="similarity">
    <text evidence="1">Belongs to the IMPACT family.</text>
</comment>
<accession>A0ABQ3D331</accession>
<evidence type="ECO:0000256" key="1">
    <source>
        <dbReference type="ARBA" id="ARBA00007665"/>
    </source>
</evidence>
<dbReference type="SUPFAM" id="SSF54211">
    <property type="entry name" value="Ribosomal protein S5 domain 2-like"/>
    <property type="match status" value="1"/>
</dbReference>
<dbReference type="PROSITE" id="PS00910">
    <property type="entry name" value="UPF0029"/>
    <property type="match status" value="1"/>
</dbReference>
<dbReference type="Pfam" id="PF01205">
    <property type="entry name" value="Impact_N"/>
    <property type="match status" value="1"/>
</dbReference>
<dbReference type="Gene3D" id="3.30.230.30">
    <property type="entry name" value="Impact, N-terminal domain"/>
    <property type="match status" value="1"/>
</dbReference>
<feature type="domain" description="Impact N-terminal" evidence="2">
    <location>
        <begin position="33"/>
        <end position="135"/>
    </location>
</feature>
<evidence type="ECO:0000313" key="3">
    <source>
        <dbReference type="EMBL" id="GHA50814.1"/>
    </source>
</evidence>
<evidence type="ECO:0000259" key="2">
    <source>
        <dbReference type="Pfam" id="PF01205"/>
    </source>
</evidence>
<dbReference type="EMBL" id="BMZF01000003">
    <property type="protein sequence ID" value="GHA50814.1"/>
    <property type="molecule type" value="Genomic_DNA"/>
</dbReference>
<keyword evidence="4" id="KW-1185">Reference proteome</keyword>
<dbReference type="PANTHER" id="PTHR16301">
    <property type="entry name" value="IMPACT-RELATED"/>
    <property type="match status" value="1"/>
</dbReference>
<organism evidence="3 4">
    <name type="scientific">Paramylibacter ulvae</name>
    <dbReference type="NCBI Taxonomy" id="1651968"/>
    <lineage>
        <taxon>Bacteria</taxon>
        <taxon>Pseudomonadati</taxon>
        <taxon>Pseudomonadota</taxon>
        <taxon>Alphaproteobacteria</taxon>
        <taxon>Rhodobacterales</taxon>
        <taxon>Paracoccaceae</taxon>
        <taxon>Paramylibacter</taxon>
    </lineage>
</organism>
<dbReference type="PANTHER" id="PTHR16301:SF17">
    <property type="entry name" value="IMPACT FAMILY MEMBER YDL177C"/>
    <property type="match status" value="1"/>
</dbReference>
<protein>
    <recommendedName>
        <fullName evidence="2">Impact N-terminal domain-containing protein</fullName>
    </recommendedName>
</protein>
<name>A0ABQ3D331_9RHOB</name>
<comment type="caution">
    <text evidence="3">The sequence shown here is derived from an EMBL/GenBank/DDBJ whole genome shotgun (WGS) entry which is preliminary data.</text>
</comment>
<evidence type="ECO:0000313" key="4">
    <source>
        <dbReference type="Proteomes" id="UP000634455"/>
    </source>
</evidence>